<accession>W0BD36</accession>
<dbReference type="eggNOG" id="ENOG5030Q7M">
    <property type="taxonomic scope" value="Bacteria"/>
</dbReference>
<evidence type="ECO:0000313" key="3">
    <source>
        <dbReference type="Proteomes" id="UP000018838"/>
    </source>
</evidence>
<dbReference type="HOGENOM" id="CLU_1494481_0_0_6"/>
<keyword evidence="3" id="KW-1185">Reference proteome</keyword>
<organism evidence="2 3">
    <name type="scientific">Legionella oakridgensis ATCC 33761 = DSM 21215</name>
    <dbReference type="NCBI Taxonomy" id="1268635"/>
    <lineage>
        <taxon>Bacteria</taxon>
        <taxon>Pseudomonadati</taxon>
        <taxon>Pseudomonadota</taxon>
        <taxon>Gammaproteobacteria</taxon>
        <taxon>Legionellales</taxon>
        <taxon>Legionellaceae</taxon>
        <taxon>Legionella</taxon>
    </lineage>
</organism>
<dbReference type="KEGG" id="lok:Loa_00740"/>
<dbReference type="Proteomes" id="UP000018838">
    <property type="component" value="Chromosome"/>
</dbReference>
<feature type="transmembrane region" description="Helical" evidence="1">
    <location>
        <begin position="24"/>
        <end position="51"/>
    </location>
</feature>
<feature type="transmembrane region" description="Helical" evidence="1">
    <location>
        <begin position="65"/>
        <end position="87"/>
    </location>
</feature>
<gene>
    <name evidence="2" type="ORF">Loa_00740</name>
</gene>
<protein>
    <submittedName>
        <fullName evidence="2">Uncharacterized protein</fullName>
    </submittedName>
</protein>
<proteinExistence type="predicted"/>
<keyword evidence="1" id="KW-0472">Membrane</keyword>
<evidence type="ECO:0000256" key="1">
    <source>
        <dbReference type="SAM" id="Phobius"/>
    </source>
</evidence>
<reference evidence="2 3" key="1">
    <citation type="journal article" date="2013" name="Int. J. Med. Microbiol.">
        <title>Legionella oakridgensis ATCC 33761 genome sequence and phenotypic characterization reveals its replication capacity in amoebae.</title>
        <authorList>
            <person name="Brzuszkiewicz E."/>
            <person name="Schulz T."/>
            <person name="Rydzewski K."/>
            <person name="Daniel R."/>
            <person name="Gillmaier N."/>
            <person name="Dittmann C."/>
            <person name="Holland G."/>
            <person name="Schunder E."/>
            <person name="Lautner M."/>
            <person name="Eisenreich W."/>
            <person name="Luck C."/>
            <person name="Heuner K."/>
        </authorList>
    </citation>
    <scope>NUCLEOTIDE SEQUENCE [LARGE SCALE GENOMIC DNA]</scope>
    <source>
        <strain>OR-10</strain>
        <strain evidence="3">ATCC 33761</strain>
    </source>
</reference>
<sequence>MNLYAAAIEVISVKEQVAQTTSPYFMSVFLAVQILCLMIGIVFLFIAFYILRSRKKEQRRIQDQFLFYLILGLFFIFSLFTRIFWLIPQKMLWGINAFPNIDLELAAEKSIYTQSSIDYTANVRDSSLGVTCTIESLSLFSTNRSSYPETNLAMAALNKTSVTANAGQLRKPTEKGTNGN</sequence>
<keyword evidence="1" id="KW-1133">Transmembrane helix</keyword>
<dbReference type="AlphaFoldDB" id="W0BD36"/>
<evidence type="ECO:0000313" key="2">
    <source>
        <dbReference type="EMBL" id="AHE66309.1"/>
    </source>
</evidence>
<dbReference type="EMBL" id="CP004006">
    <property type="protein sequence ID" value="AHE66309.1"/>
    <property type="molecule type" value="Genomic_DNA"/>
</dbReference>
<name>W0BD36_9GAMM</name>
<keyword evidence="1" id="KW-0812">Transmembrane</keyword>